<dbReference type="Proteomes" id="UP000094622">
    <property type="component" value="Unassembled WGS sequence"/>
</dbReference>
<proteinExistence type="predicted"/>
<comment type="caution">
    <text evidence="1">The sequence shown here is derived from an EMBL/GenBank/DDBJ whole genome shotgun (WGS) entry which is preliminary data.</text>
</comment>
<accession>A0A1E3GN73</accession>
<evidence type="ECO:0000313" key="1">
    <source>
        <dbReference type="EMBL" id="ODN65457.1"/>
    </source>
</evidence>
<reference evidence="1 2" key="1">
    <citation type="submission" date="2016-07" db="EMBL/GenBank/DDBJ databases">
        <title>Draft Genome Sequence of Methylobrevis pamukkalensis PK2.</title>
        <authorList>
            <person name="Vasilenko O.V."/>
            <person name="Doronina N.V."/>
            <person name="Shmareva M.N."/>
            <person name="Tarlachkov S.V."/>
            <person name="Mustakhimov I."/>
            <person name="Trotsenko Y.A."/>
        </authorList>
    </citation>
    <scope>NUCLEOTIDE SEQUENCE [LARGE SCALE GENOMIC DNA]</scope>
    <source>
        <strain evidence="1 2">PK2</strain>
    </source>
</reference>
<gene>
    <name evidence="1" type="ORF">A6302_04533</name>
</gene>
<keyword evidence="2" id="KW-1185">Reference proteome</keyword>
<evidence type="ECO:0000313" key="2">
    <source>
        <dbReference type="Proteomes" id="UP000094622"/>
    </source>
</evidence>
<dbReference type="AlphaFoldDB" id="A0A1E3GN73"/>
<dbReference type="EMBL" id="MCRJ01000283">
    <property type="protein sequence ID" value="ODN65457.1"/>
    <property type="molecule type" value="Genomic_DNA"/>
</dbReference>
<evidence type="ECO:0008006" key="3">
    <source>
        <dbReference type="Google" id="ProtNLM"/>
    </source>
</evidence>
<name>A0A1E3GN73_9HYPH</name>
<dbReference type="OrthoDB" id="249225at2"/>
<sequence length="111" mass="12132">MRLAPVSFGLTKYARLHREVRRRFDLLRQRNVRLALVFSADDGGLDELSTYFGPEGRALAAYPNVSLAIVPDADHNMTPKPARDALLGLLTAFAKEADDRAAAVARPVNAA</sequence>
<protein>
    <recommendedName>
        <fullName evidence="3">Alpha/beta hydrolase family protein</fullName>
    </recommendedName>
</protein>
<organism evidence="1 2">
    <name type="scientific">Methylobrevis pamukkalensis</name>
    <dbReference type="NCBI Taxonomy" id="1439726"/>
    <lineage>
        <taxon>Bacteria</taxon>
        <taxon>Pseudomonadati</taxon>
        <taxon>Pseudomonadota</taxon>
        <taxon>Alphaproteobacteria</taxon>
        <taxon>Hyphomicrobiales</taxon>
        <taxon>Pleomorphomonadaceae</taxon>
        <taxon>Methylobrevis</taxon>
    </lineage>
</organism>
<dbReference type="RefSeq" id="WP_069308543.1">
    <property type="nucleotide sequence ID" value="NZ_MCRJ01000283.1"/>
</dbReference>